<sequence length="311" mass="32217">MSTQNTRDQSSPRACKRCGGVLHDDVDVCPYCGANHPFDSVHSRIVPGPLGPMAAGPPAPAAAKLSPASVPAPVPETVKPQYQDGPLEHEAPSRLSPRWIFTKGLLIAGIFLTIAYAAHLLFVEVRKPSSADDEQITHTSGGSIAHDAAGQQASVRPTVADTGSQPATTKPQVMPPTTDMSDNPRAQQLDSALRIAEQCASEHVWGCVQQKASEALAIDSGSKQARALMERAIVATGWTPLSSPNPPGALNRAAQPAVAAPPLPSTMNAPANQAAPPHAASPASNGNSVDAQERAIVEGGWKQPSPGNAGH</sequence>
<keyword evidence="2" id="KW-0472">Membrane</keyword>
<feature type="compositionally biased region" description="Low complexity" evidence="1">
    <location>
        <begin position="268"/>
        <end position="288"/>
    </location>
</feature>
<proteinExistence type="predicted"/>
<evidence type="ECO:0008006" key="5">
    <source>
        <dbReference type="Google" id="ProtNLM"/>
    </source>
</evidence>
<feature type="region of interest" description="Disordered" evidence="1">
    <location>
        <begin position="133"/>
        <end position="184"/>
    </location>
</feature>
<feature type="compositionally biased region" description="Polar residues" evidence="1">
    <location>
        <begin position="151"/>
        <end position="171"/>
    </location>
</feature>
<protein>
    <recommendedName>
        <fullName evidence="5">Zinc ribbon domain-containing protein</fullName>
    </recommendedName>
</protein>
<feature type="compositionally biased region" description="Low complexity" evidence="1">
    <location>
        <begin position="61"/>
        <end position="71"/>
    </location>
</feature>
<keyword evidence="2" id="KW-0812">Transmembrane</keyword>
<gene>
    <name evidence="3" type="ORF">LMG28688_02579</name>
</gene>
<evidence type="ECO:0000313" key="3">
    <source>
        <dbReference type="EMBL" id="CAB3787910.1"/>
    </source>
</evidence>
<accession>A0A6J5G0X4</accession>
<keyword evidence="4" id="KW-1185">Reference proteome</keyword>
<keyword evidence="2" id="KW-1133">Transmembrane helix</keyword>
<evidence type="ECO:0000256" key="2">
    <source>
        <dbReference type="SAM" id="Phobius"/>
    </source>
</evidence>
<dbReference type="Proteomes" id="UP000494119">
    <property type="component" value="Unassembled WGS sequence"/>
</dbReference>
<dbReference type="AlphaFoldDB" id="A0A6J5G0X4"/>
<feature type="transmembrane region" description="Helical" evidence="2">
    <location>
        <begin position="104"/>
        <end position="122"/>
    </location>
</feature>
<feature type="region of interest" description="Disordered" evidence="1">
    <location>
        <begin position="55"/>
        <end position="91"/>
    </location>
</feature>
<evidence type="ECO:0000313" key="4">
    <source>
        <dbReference type="Proteomes" id="UP000494119"/>
    </source>
</evidence>
<reference evidence="3 4" key="1">
    <citation type="submission" date="2020-04" db="EMBL/GenBank/DDBJ databases">
        <authorList>
            <person name="De Canck E."/>
        </authorList>
    </citation>
    <scope>NUCLEOTIDE SEQUENCE [LARGE SCALE GENOMIC DNA]</scope>
    <source>
        <strain evidence="3 4">LMG 28688</strain>
    </source>
</reference>
<organism evidence="3 4">
    <name type="scientific">Paraburkholderia caffeinitolerans</name>
    <dbReference type="NCBI Taxonomy" id="1723730"/>
    <lineage>
        <taxon>Bacteria</taxon>
        <taxon>Pseudomonadati</taxon>
        <taxon>Pseudomonadota</taxon>
        <taxon>Betaproteobacteria</taxon>
        <taxon>Burkholderiales</taxon>
        <taxon>Burkholderiaceae</taxon>
        <taxon>Paraburkholderia</taxon>
    </lineage>
</organism>
<dbReference type="EMBL" id="CADIKL010000010">
    <property type="protein sequence ID" value="CAB3787910.1"/>
    <property type="molecule type" value="Genomic_DNA"/>
</dbReference>
<evidence type="ECO:0000256" key="1">
    <source>
        <dbReference type="SAM" id="MobiDB-lite"/>
    </source>
</evidence>
<name>A0A6J5G0X4_9BURK</name>
<feature type="region of interest" description="Disordered" evidence="1">
    <location>
        <begin position="242"/>
        <end position="311"/>
    </location>
</feature>